<dbReference type="NCBIfam" id="NF003417">
    <property type="entry name" value="PRK04813.1"/>
    <property type="match status" value="2"/>
</dbReference>
<dbReference type="FunFam" id="2.30.38.10:FF:000001">
    <property type="entry name" value="Non-ribosomal peptide synthetase PvdI"/>
    <property type="match status" value="2"/>
</dbReference>
<dbReference type="SUPFAM" id="SSF53474">
    <property type="entry name" value="alpha/beta-Hydrolases"/>
    <property type="match status" value="1"/>
</dbReference>
<dbReference type="FunFam" id="1.10.1200.10:FF:000016">
    <property type="entry name" value="Non-ribosomal peptide synthase"/>
    <property type="match status" value="2"/>
</dbReference>
<dbReference type="GO" id="GO:0072330">
    <property type="term" value="P:monocarboxylic acid biosynthetic process"/>
    <property type="evidence" value="ECO:0007669"/>
    <property type="project" value="UniProtKB-ARBA"/>
</dbReference>
<dbReference type="Gene3D" id="3.40.50.1820">
    <property type="entry name" value="alpha/beta hydrolase"/>
    <property type="match status" value="1"/>
</dbReference>
<dbReference type="CDD" id="cd12116">
    <property type="entry name" value="A_NRPS_Ta1_like"/>
    <property type="match status" value="1"/>
</dbReference>
<dbReference type="Pfam" id="PF00668">
    <property type="entry name" value="Condensation"/>
    <property type="match status" value="1"/>
</dbReference>
<dbReference type="Gene3D" id="3.30.300.30">
    <property type="match status" value="2"/>
</dbReference>
<sequence length="1959" mass="212452">MSHILKTANLTPEQKRALLTRLLREKAGGASRGETTAHRLFEAQAGRTPDATAVIDTDGRSLTYSQLDRAANQLAHQLRSLGAGPGTLVALCSERSPDMLVALLGVLKAGAAYLPLDPDYPRDRLDFMLRDSGAAILLTDRHIQKLLPDTGVRVVLLDDDRAEIERHDGSSAPDITIHPASLAYVIYTSGSTGKPKGVMIPHDALNNFLLAMSALLELKPGDSLLAVTTLSFDIAVLELFLPLALGARIELASRDEATDGRRLAKRLHNANARFLQATPATWRLLLDSGWNGQLGLTILCGGEAMTRELAERLLPNADALWNLYGPTETTVWSTAARVETGTGAVSIGRPIANTQIYILDALLQPVPIGVAGELYIGGDGVARGYLDRPALTAERFLPDPFGKPGARLYRTGDLARWRTDGTLECLGRLDHQVKIRGHRIELGEVEDALNALPQVQAAVAVARPDAQGNAQLVAYLVTADEDRTTTTAELRRWLKNALPEPMIPSAFVLLDTLPLTPNGKVDRNALPDPNTQLIAAGEPYEAPRNQAERLVAQTWELVLKRERVGIHDNFFSLGGHSLLATQVASRLRDAFNTDIPLRTLFEATTVAALAQRLDSLRQGPQKAVASPIVAGPRGGSAPASLAQQSLWFLDRLAPGQPTFNINGAARLKGPLDVEALDHAFNEIVRRHDALRTTFAMSDGSPVQVIAPARELRLATMDLRHWPEQRREAEAERLAHDEARRPFNLAQGPLVRAVLLQLGDFDHVLLLTMHHIVTDGWSFGVAVRELATLYESRRAGVQSPLPELPIQYADFATWQRNWLQGDVLEGLIGYWTKQLAGVSPLEMPTDRPRPAVRAARGANRLFAISPELTARLEALGHREGATTFMVLLAAFQTLLHRYSGQDDFAVGTPIANRNRAEIEGLIGFFVNMLALRADLSGDPSFRELLGRVRQVALEAYEHQDLSLDKLIEVIQPPRDPSRTPLFQVMFVLQNAPMPDLAGGDLTLEPLFVGAGNGTAKFDITLALEENGDGLAGGVEYNTELFDEATIARMLGHFQTLLEAIAADPEQRLSRLPILTEPERLHLVGEASRTTVEQSPSKLADCIHQRFEVQADHAPETIALVSGDVQIRYGALEHRANQLARHLRAVGVTPERPVAIAVADPITKVIGLLGVLKAGGAYLPLDPTLPKQRIASILADAQVRLLLTDAALRATLPVSDVLIVDLDADRDQIAAWPGDRLPATAKPANLAYVISTSGSLGQPKGVAVSHASLTTALDAWKVAYRLEQPGTRHLQMANFAFDVFTGDWVRALGSGGTLVFCPRETMLDPQALHELMVRERVTCAEFVPTVIENLLPYLEVAGKSLDFLELIVVGSDLWHAGEYERLRRLAGPATRVVNSYGLTEATIDSTFFEGSLADRPANRPVPIGRPLNNSRVFVLDRDLQPVPVGVPGELHIGGLGLARGYHHRPALTASAFVPNPFSESPGERLYKTGDVVRWLPDGNLELVGRIDHQVKVRGFRIELAEVEAALVQHPDVREAVAAVARDKSLVAYVVPRPGHTIAPETLRRAILDILPRPMIPSTFLVLDALPQTSSGKVDRNALPPIEGATTARAGAAVAPRDDVERELVRIWEDLLNVHPVGVTDDFFDLGGHSLLAVRLTARIEERFGRKLSLSTLFLGATIEDLAATLRAGNHEQARAWSPLVPIRPSGTGRPFFCVHPIGGNVLCYHELARHLGADRPVFGLQAAGLEGDQPAETRLGLMAARYLEAIREIQPEGPYHLGGWSLGGVVAFEMARQLQAQGQQIATLILIDSQTIAGALGGVGQVTDDQIAAAFLLDLTRASGGSAESKPGEDWGDLVNQGARIAEQLAAEFGQERLERLQAVFKANFLALADYAPEPFAGRLVLIRAQGHLADGLFDSTMGWGALATEGVTTHVLPGDHYALLKTPTVEALAKIVEAEITAKP</sequence>
<dbReference type="InterPro" id="IPR009081">
    <property type="entry name" value="PP-bd_ACP"/>
</dbReference>
<keyword evidence="2" id="KW-0596">Phosphopantetheine</keyword>
<feature type="domain" description="Carrier" evidence="4">
    <location>
        <begin position="1612"/>
        <end position="1687"/>
    </location>
</feature>
<dbReference type="FunFam" id="3.30.559.10:FF:000012">
    <property type="entry name" value="Non-ribosomal peptide synthetase"/>
    <property type="match status" value="1"/>
</dbReference>
<evidence type="ECO:0000256" key="3">
    <source>
        <dbReference type="ARBA" id="ARBA00022553"/>
    </source>
</evidence>
<dbReference type="Gene3D" id="2.30.38.10">
    <property type="entry name" value="Luciferase, Domain 3"/>
    <property type="match status" value="2"/>
</dbReference>
<proteinExistence type="predicted"/>
<dbReference type="FunFam" id="3.40.50.12780:FF:000012">
    <property type="entry name" value="Non-ribosomal peptide synthetase"/>
    <property type="match status" value="1"/>
</dbReference>
<evidence type="ECO:0000313" key="5">
    <source>
        <dbReference type="EMBL" id="XBH01355.1"/>
    </source>
</evidence>
<dbReference type="InterPro" id="IPR006162">
    <property type="entry name" value="Ppantetheine_attach_site"/>
</dbReference>
<dbReference type="PROSITE" id="PS50075">
    <property type="entry name" value="CARRIER"/>
    <property type="match status" value="2"/>
</dbReference>
<dbReference type="GO" id="GO:0043041">
    <property type="term" value="P:amino acid activation for nonribosomal peptide biosynthetic process"/>
    <property type="evidence" value="ECO:0007669"/>
    <property type="project" value="TreeGrafter"/>
</dbReference>
<dbReference type="InterPro" id="IPR045851">
    <property type="entry name" value="AMP-bd_C_sf"/>
</dbReference>
<dbReference type="PANTHER" id="PTHR45527:SF1">
    <property type="entry name" value="FATTY ACID SYNTHASE"/>
    <property type="match status" value="1"/>
</dbReference>
<feature type="domain" description="Carrier" evidence="4">
    <location>
        <begin position="542"/>
        <end position="617"/>
    </location>
</feature>
<dbReference type="Pfam" id="PF00501">
    <property type="entry name" value="AMP-binding"/>
    <property type="match status" value="2"/>
</dbReference>
<keyword evidence="3" id="KW-0597">Phosphoprotein</keyword>
<reference evidence="5" key="1">
    <citation type="submission" date="2024-05" db="EMBL/GenBank/DDBJ databases">
        <title>Planctomycetes of the genus Singulisphaera possess chitinolytic capabilities.</title>
        <authorList>
            <person name="Ivanova A."/>
        </authorList>
    </citation>
    <scope>NUCLEOTIDE SEQUENCE</scope>
    <source>
        <strain evidence="5">Ch08T</strain>
    </source>
</reference>
<dbReference type="NCBIfam" id="TIGR01733">
    <property type="entry name" value="AA-adenyl-dom"/>
    <property type="match status" value="2"/>
</dbReference>
<evidence type="ECO:0000256" key="1">
    <source>
        <dbReference type="ARBA" id="ARBA00001957"/>
    </source>
</evidence>
<dbReference type="Gene3D" id="1.10.1200.10">
    <property type="entry name" value="ACP-like"/>
    <property type="match status" value="2"/>
</dbReference>
<dbReference type="SUPFAM" id="SSF47336">
    <property type="entry name" value="ACP-like"/>
    <property type="match status" value="2"/>
</dbReference>
<organism evidence="5">
    <name type="scientific">Singulisphaera sp. Ch08</name>
    <dbReference type="NCBI Taxonomy" id="3120278"/>
    <lineage>
        <taxon>Bacteria</taxon>
        <taxon>Pseudomonadati</taxon>
        <taxon>Planctomycetota</taxon>
        <taxon>Planctomycetia</taxon>
        <taxon>Isosphaerales</taxon>
        <taxon>Isosphaeraceae</taxon>
        <taxon>Singulisphaera</taxon>
    </lineage>
</organism>
<dbReference type="InterPro" id="IPR029058">
    <property type="entry name" value="AB_hydrolase_fold"/>
</dbReference>
<dbReference type="RefSeq" id="WP_406694054.1">
    <property type="nucleotide sequence ID" value="NZ_CP155447.1"/>
</dbReference>
<dbReference type="Pfam" id="PF00975">
    <property type="entry name" value="Thioesterase"/>
    <property type="match status" value="1"/>
</dbReference>
<dbReference type="InterPro" id="IPR010071">
    <property type="entry name" value="AA_adenyl_dom"/>
</dbReference>
<dbReference type="Gene3D" id="3.30.559.30">
    <property type="entry name" value="Nonribosomal peptide synthetase, condensation domain"/>
    <property type="match status" value="1"/>
</dbReference>
<accession>A0AAU7C8A0</accession>
<dbReference type="InterPro" id="IPR000873">
    <property type="entry name" value="AMP-dep_synth/lig_dom"/>
</dbReference>
<evidence type="ECO:0000259" key="4">
    <source>
        <dbReference type="PROSITE" id="PS50075"/>
    </source>
</evidence>
<dbReference type="EMBL" id="CP155447">
    <property type="protein sequence ID" value="XBH01355.1"/>
    <property type="molecule type" value="Genomic_DNA"/>
</dbReference>
<dbReference type="GO" id="GO:0044550">
    <property type="term" value="P:secondary metabolite biosynthetic process"/>
    <property type="evidence" value="ECO:0007669"/>
    <property type="project" value="UniProtKB-ARBA"/>
</dbReference>
<dbReference type="GO" id="GO:0003824">
    <property type="term" value="F:catalytic activity"/>
    <property type="evidence" value="ECO:0007669"/>
    <property type="project" value="InterPro"/>
</dbReference>
<dbReference type="InterPro" id="IPR023213">
    <property type="entry name" value="CAT-like_dom_sf"/>
</dbReference>
<dbReference type="GO" id="GO:0031177">
    <property type="term" value="F:phosphopantetheine binding"/>
    <property type="evidence" value="ECO:0007669"/>
    <property type="project" value="InterPro"/>
</dbReference>
<dbReference type="Pfam" id="PF00550">
    <property type="entry name" value="PP-binding"/>
    <property type="match status" value="2"/>
</dbReference>
<dbReference type="SMART" id="SM00824">
    <property type="entry name" value="PKS_TE"/>
    <property type="match status" value="1"/>
</dbReference>
<dbReference type="InterPro" id="IPR020845">
    <property type="entry name" value="AMP-binding_CS"/>
</dbReference>
<evidence type="ECO:0000256" key="2">
    <source>
        <dbReference type="ARBA" id="ARBA00022450"/>
    </source>
</evidence>
<dbReference type="Pfam" id="PF13193">
    <property type="entry name" value="AMP-binding_C"/>
    <property type="match status" value="2"/>
</dbReference>
<dbReference type="CDD" id="cd19531">
    <property type="entry name" value="LCL_NRPS-like"/>
    <property type="match status" value="1"/>
</dbReference>
<dbReference type="Gene3D" id="3.40.50.980">
    <property type="match status" value="4"/>
</dbReference>
<dbReference type="FunFam" id="3.30.300.30:FF:000010">
    <property type="entry name" value="Enterobactin synthetase component F"/>
    <property type="match status" value="1"/>
</dbReference>
<gene>
    <name evidence="5" type="ORF">V5E97_23715</name>
</gene>
<dbReference type="GO" id="GO:0005829">
    <property type="term" value="C:cytosol"/>
    <property type="evidence" value="ECO:0007669"/>
    <property type="project" value="TreeGrafter"/>
</dbReference>
<name>A0AAU7C8A0_9BACT</name>
<dbReference type="CDD" id="cd05930">
    <property type="entry name" value="A_NRPS"/>
    <property type="match status" value="1"/>
</dbReference>
<dbReference type="SUPFAM" id="SSF56801">
    <property type="entry name" value="Acetyl-CoA synthetase-like"/>
    <property type="match status" value="2"/>
</dbReference>
<dbReference type="PROSITE" id="PS00012">
    <property type="entry name" value="PHOSPHOPANTETHEINE"/>
    <property type="match status" value="2"/>
</dbReference>
<dbReference type="PANTHER" id="PTHR45527">
    <property type="entry name" value="NONRIBOSOMAL PEPTIDE SYNTHETASE"/>
    <property type="match status" value="1"/>
</dbReference>
<dbReference type="InterPro" id="IPR001242">
    <property type="entry name" value="Condensation_dom"/>
</dbReference>
<dbReference type="InterPro" id="IPR020802">
    <property type="entry name" value="TesA-like"/>
</dbReference>
<dbReference type="FunFam" id="3.40.50.980:FF:000001">
    <property type="entry name" value="Non-ribosomal peptide synthetase"/>
    <property type="match status" value="2"/>
</dbReference>
<comment type="cofactor">
    <cofactor evidence="1">
        <name>pantetheine 4'-phosphate</name>
        <dbReference type="ChEBI" id="CHEBI:47942"/>
    </cofactor>
</comment>
<dbReference type="InterPro" id="IPR020806">
    <property type="entry name" value="PKS_PP-bd"/>
</dbReference>
<dbReference type="Gene3D" id="3.30.559.10">
    <property type="entry name" value="Chloramphenicol acetyltransferase-like domain"/>
    <property type="match status" value="1"/>
</dbReference>
<dbReference type="SMART" id="SM00823">
    <property type="entry name" value="PKS_PP"/>
    <property type="match status" value="2"/>
</dbReference>
<dbReference type="InterPro" id="IPR001031">
    <property type="entry name" value="Thioesterase"/>
</dbReference>
<dbReference type="PROSITE" id="PS00455">
    <property type="entry name" value="AMP_BINDING"/>
    <property type="match status" value="1"/>
</dbReference>
<dbReference type="SUPFAM" id="SSF52777">
    <property type="entry name" value="CoA-dependent acyltransferases"/>
    <property type="match status" value="2"/>
</dbReference>
<dbReference type="InterPro" id="IPR036736">
    <property type="entry name" value="ACP-like_sf"/>
</dbReference>
<protein>
    <submittedName>
        <fullName evidence="5">Amino acid adenylation domain-containing protein</fullName>
    </submittedName>
</protein>
<dbReference type="InterPro" id="IPR025110">
    <property type="entry name" value="AMP-bd_C"/>
</dbReference>